<feature type="domain" description="Plasmid replication protein C C-terminal" evidence="4">
    <location>
        <begin position="329"/>
        <end position="424"/>
    </location>
</feature>
<name>A0A285PK16_9HYPH</name>
<feature type="region of interest" description="Disordered" evidence="2">
    <location>
        <begin position="242"/>
        <end position="270"/>
    </location>
</feature>
<protein>
    <submittedName>
        <fullName evidence="5">Replication initiation protein RepC</fullName>
    </submittedName>
</protein>
<keyword evidence="6" id="KW-1185">Reference proteome</keyword>
<evidence type="ECO:0000259" key="3">
    <source>
        <dbReference type="Pfam" id="PF03428"/>
    </source>
</evidence>
<evidence type="ECO:0000256" key="1">
    <source>
        <dbReference type="SAM" id="Coils"/>
    </source>
</evidence>
<evidence type="ECO:0000313" key="6">
    <source>
        <dbReference type="Proteomes" id="UP000219439"/>
    </source>
</evidence>
<dbReference type="InterPro" id="IPR021760">
    <property type="entry name" value="RepC_C"/>
</dbReference>
<dbReference type="RefSeq" id="WP_097154800.1">
    <property type="nucleotide sequence ID" value="NZ_OBEL01000004.1"/>
</dbReference>
<dbReference type="OrthoDB" id="7488837at2"/>
<dbReference type="InterPro" id="IPR047611">
    <property type="entry name" value="RepABC_RepC"/>
</dbReference>
<feature type="domain" description="Plasmid replication protein C N-terminal" evidence="3">
    <location>
        <begin position="15"/>
        <end position="185"/>
    </location>
</feature>
<gene>
    <name evidence="5" type="ORF">SAMN06265368_3559</name>
</gene>
<dbReference type="Pfam" id="PF03428">
    <property type="entry name" value="RP-C"/>
    <property type="match status" value="1"/>
</dbReference>
<dbReference type="InterPro" id="IPR005090">
    <property type="entry name" value="RepC_N"/>
</dbReference>
<dbReference type="AlphaFoldDB" id="A0A285PK16"/>
<reference evidence="5 6" key="1">
    <citation type="submission" date="2017-09" db="EMBL/GenBank/DDBJ databases">
        <authorList>
            <person name="Ehlers B."/>
            <person name="Leendertz F.H."/>
        </authorList>
    </citation>
    <scope>NUCLEOTIDE SEQUENCE [LARGE SCALE GENOMIC DNA]</scope>
    <source>
        <strain evidence="5 6">DSM 18289</strain>
    </source>
</reference>
<proteinExistence type="predicted"/>
<dbReference type="Pfam" id="PF11800">
    <property type="entry name" value="RP-C_C"/>
    <property type="match status" value="1"/>
</dbReference>
<organism evidence="5 6">
    <name type="scientific">Cohaesibacter gelatinilyticus</name>
    <dbReference type="NCBI Taxonomy" id="372072"/>
    <lineage>
        <taxon>Bacteria</taxon>
        <taxon>Pseudomonadati</taxon>
        <taxon>Pseudomonadota</taxon>
        <taxon>Alphaproteobacteria</taxon>
        <taxon>Hyphomicrobiales</taxon>
        <taxon>Cohaesibacteraceae</taxon>
    </lineage>
</organism>
<dbReference type="NCBIfam" id="NF010396">
    <property type="entry name" value="PRK13824.1"/>
    <property type="match status" value="1"/>
</dbReference>
<evidence type="ECO:0000259" key="4">
    <source>
        <dbReference type="Pfam" id="PF11800"/>
    </source>
</evidence>
<dbReference type="Gene3D" id="1.10.10.10">
    <property type="entry name" value="Winged helix-like DNA-binding domain superfamily/Winged helix DNA-binding domain"/>
    <property type="match status" value="1"/>
</dbReference>
<dbReference type="InterPro" id="IPR036390">
    <property type="entry name" value="WH_DNA-bd_sf"/>
</dbReference>
<sequence length="432" mass="48351">MNFLLSAPFGGSGLSTEMVDGQRISASCDQDLTKDKWQILRDLTDCKHLFGLSDRALMVLSALLSFHKEVKLDAQDSLVVFPSNKKLSERAHGMAEPTLRRHLAALVKAGMIVRQDSPNGKRYARADQDGSILRAFGFDLRVLLARSMELEDAAAQVRREKALKKDLREEVVLTRRSISKCLEFALERGAAGPWLDLVETFASLNMPIARRIELEELKELHRQVLNFNEDVHNLLEKMVFSQKTSGNESHNERHKQDSNHKTNIDSEIGFPKKDHEANYKRLSDLEMDFEATPMQKSKWFEETEHSYQTDPPALLEEEAKRSISQDLDLSAVLMACPDIAFCNTSGVGSWADLIEAAENTRSMMGISLSAWQDAKQSLGALSASVTIAAMLQRSSEIRSPGGYLRSLVARNGFTPKPMINSLLRANLSDHAH</sequence>
<evidence type="ECO:0000313" key="5">
    <source>
        <dbReference type="EMBL" id="SNZ20456.1"/>
    </source>
</evidence>
<dbReference type="Proteomes" id="UP000219439">
    <property type="component" value="Unassembled WGS sequence"/>
</dbReference>
<dbReference type="EMBL" id="OBEL01000004">
    <property type="protein sequence ID" value="SNZ20456.1"/>
    <property type="molecule type" value="Genomic_DNA"/>
</dbReference>
<accession>A0A285PK16</accession>
<feature type="compositionally biased region" description="Basic and acidic residues" evidence="2">
    <location>
        <begin position="249"/>
        <end position="270"/>
    </location>
</feature>
<feature type="coiled-coil region" evidence="1">
    <location>
        <begin position="140"/>
        <end position="170"/>
    </location>
</feature>
<dbReference type="SUPFAM" id="SSF46785">
    <property type="entry name" value="Winged helix' DNA-binding domain"/>
    <property type="match status" value="1"/>
</dbReference>
<dbReference type="InterPro" id="IPR036388">
    <property type="entry name" value="WH-like_DNA-bd_sf"/>
</dbReference>
<dbReference type="NCBIfam" id="NF040974">
    <property type="entry name" value="RepABC_RepC"/>
    <property type="match status" value="1"/>
</dbReference>
<evidence type="ECO:0000256" key="2">
    <source>
        <dbReference type="SAM" id="MobiDB-lite"/>
    </source>
</evidence>
<keyword evidence="1" id="KW-0175">Coiled coil</keyword>